<dbReference type="EMBL" id="BMIW01000027">
    <property type="protein sequence ID" value="GGG09486.1"/>
    <property type="molecule type" value="Genomic_DNA"/>
</dbReference>
<dbReference type="InterPro" id="IPR007391">
    <property type="entry name" value="Vancomycin_resist_VanW"/>
</dbReference>
<feature type="region of interest" description="Disordered" evidence="1">
    <location>
        <begin position="277"/>
        <end position="321"/>
    </location>
</feature>
<evidence type="ECO:0000256" key="1">
    <source>
        <dbReference type="SAM" id="MobiDB-lite"/>
    </source>
</evidence>
<comment type="caution">
    <text evidence="2">The sequence shown here is derived from an EMBL/GenBank/DDBJ whole genome shotgun (WGS) entry which is preliminary data.</text>
</comment>
<sequence length="321" mass="35187">MLLNNDGEQDDSLLTITQEGKTVSTVNREAYALPVFPLLDMAKYNRWVNELERKTYRPAMNARIQHNGQIRAGQNGSKLDRRELLKAYYAYLYSQGAASLEVPTYPVYPKVDTELLASLRSRQIGYYVTYFNSSNKARTTNIALAAEAIDGTVVFPGETFSFNQVVGIRTPGKGYKKAAVIVRGELSEGVGGGICQVSSTLFNAVDRAGLSIVQRYSHSRNVAYVPPGRDATVSWGGPDFAFDNMYNQPVLIRAFAGSGSISVSIFSSDVIEYTPRRVPSMSNQVPEEIHDPTPEAAHGKSGKEGNYPSGSSLPPKIPQEE</sequence>
<dbReference type="InterPro" id="IPR052913">
    <property type="entry name" value="Glycopeptide_resist_protein"/>
</dbReference>
<keyword evidence="3" id="KW-1185">Reference proteome</keyword>
<dbReference type="PANTHER" id="PTHR35788:SF1">
    <property type="entry name" value="EXPORTED PROTEIN"/>
    <property type="match status" value="1"/>
</dbReference>
<reference evidence="3" key="1">
    <citation type="journal article" date="2019" name="Int. J. Syst. Evol. Microbiol.">
        <title>The Global Catalogue of Microorganisms (GCM) 10K type strain sequencing project: providing services to taxonomists for standard genome sequencing and annotation.</title>
        <authorList>
            <consortium name="The Broad Institute Genomics Platform"/>
            <consortium name="The Broad Institute Genome Sequencing Center for Infectious Disease"/>
            <person name="Wu L."/>
            <person name="Ma J."/>
        </authorList>
    </citation>
    <scope>NUCLEOTIDE SEQUENCE [LARGE SCALE GENOMIC DNA]</scope>
    <source>
        <strain evidence="3">CGMCC 1.15420</strain>
    </source>
</reference>
<protein>
    <recommendedName>
        <fullName evidence="4">Peptidoglycan binding domain-containing protein</fullName>
    </recommendedName>
</protein>
<accession>A0ABQ1W1W9</accession>
<feature type="compositionally biased region" description="Basic and acidic residues" evidence="1">
    <location>
        <begin position="287"/>
        <end position="303"/>
    </location>
</feature>
<evidence type="ECO:0000313" key="3">
    <source>
        <dbReference type="Proteomes" id="UP000608420"/>
    </source>
</evidence>
<name>A0ABQ1W1W9_9BACL</name>
<dbReference type="RefSeq" id="WP_162944406.1">
    <property type="nucleotide sequence ID" value="NZ_BMIW01000027.1"/>
</dbReference>
<proteinExistence type="predicted"/>
<dbReference type="Proteomes" id="UP000608420">
    <property type="component" value="Unassembled WGS sequence"/>
</dbReference>
<gene>
    <name evidence="2" type="primary">yoaR</name>
    <name evidence="2" type="ORF">GCM10010913_34160</name>
</gene>
<organism evidence="2 3">
    <name type="scientific">Paenibacillus aceti</name>
    <dbReference type="NCBI Taxonomy" id="1820010"/>
    <lineage>
        <taxon>Bacteria</taxon>
        <taxon>Bacillati</taxon>
        <taxon>Bacillota</taxon>
        <taxon>Bacilli</taxon>
        <taxon>Bacillales</taxon>
        <taxon>Paenibacillaceae</taxon>
        <taxon>Paenibacillus</taxon>
    </lineage>
</organism>
<dbReference type="Pfam" id="PF04294">
    <property type="entry name" value="VanW"/>
    <property type="match status" value="1"/>
</dbReference>
<evidence type="ECO:0000313" key="2">
    <source>
        <dbReference type="EMBL" id="GGG09486.1"/>
    </source>
</evidence>
<dbReference type="PANTHER" id="PTHR35788">
    <property type="entry name" value="EXPORTED PROTEIN-RELATED"/>
    <property type="match status" value="1"/>
</dbReference>
<evidence type="ECO:0008006" key="4">
    <source>
        <dbReference type="Google" id="ProtNLM"/>
    </source>
</evidence>